<evidence type="ECO:0000256" key="4">
    <source>
        <dbReference type="ARBA" id="ARBA00023136"/>
    </source>
</evidence>
<evidence type="ECO:0000256" key="5">
    <source>
        <dbReference type="SAM" id="MobiDB-lite"/>
    </source>
</evidence>
<keyword evidence="8" id="KW-1185">Reference proteome</keyword>
<evidence type="ECO:0000313" key="9">
    <source>
        <dbReference type="WBParaSite" id="maker-unitig_3640-snap-gene-0.1-mRNA-1"/>
    </source>
</evidence>
<keyword evidence="2 6" id="KW-0812">Transmembrane</keyword>
<protein>
    <submittedName>
        <fullName evidence="9">Aa_trans domain-containing protein</fullName>
    </submittedName>
</protein>
<dbReference type="Proteomes" id="UP000095280">
    <property type="component" value="Unplaced"/>
</dbReference>
<sequence length="110" mass="11894">RCPGQRRFAAAAPRPGQNLPHRASPAIRRHNRLVRPHTLLLAVLIPNIGDVISLLGSLAAVFIFIFPGLCLFKIGLDDASWLKQLAAAVFLVLGSFIFGVTTVQSISNLI</sequence>
<reference evidence="9" key="1">
    <citation type="submission" date="2016-11" db="UniProtKB">
        <authorList>
            <consortium name="WormBaseParasite"/>
        </authorList>
    </citation>
    <scope>IDENTIFICATION</scope>
</reference>
<evidence type="ECO:0000259" key="7">
    <source>
        <dbReference type="Pfam" id="PF01490"/>
    </source>
</evidence>
<evidence type="ECO:0000256" key="3">
    <source>
        <dbReference type="ARBA" id="ARBA00022989"/>
    </source>
</evidence>
<dbReference type="InterPro" id="IPR013057">
    <property type="entry name" value="AA_transpt_TM"/>
</dbReference>
<feature type="region of interest" description="Disordered" evidence="5">
    <location>
        <begin position="1"/>
        <end position="22"/>
    </location>
</feature>
<evidence type="ECO:0000256" key="2">
    <source>
        <dbReference type="ARBA" id="ARBA00022692"/>
    </source>
</evidence>
<keyword evidence="3 6" id="KW-1133">Transmembrane helix</keyword>
<dbReference type="WBParaSite" id="maker-unitig_3640-snap-gene-0.1-mRNA-1">
    <property type="protein sequence ID" value="maker-unitig_3640-snap-gene-0.1-mRNA-1"/>
    <property type="gene ID" value="maker-unitig_3640-snap-gene-0.1"/>
</dbReference>
<evidence type="ECO:0000256" key="6">
    <source>
        <dbReference type="SAM" id="Phobius"/>
    </source>
</evidence>
<name>A0A1I8FIX7_9PLAT</name>
<evidence type="ECO:0000256" key="1">
    <source>
        <dbReference type="ARBA" id="ARBA00004370"/>
    </source>
</evidence>
<comment type="subcellular location">
    <subcellularLocation>
        <location evidence="1">Membrane</location>
    </subcellularLocation>
</comment>
<evidence type="ECO:0000313" key="8">
    <source>
        <dbReference type="Proteomes" id="UP000095280"/>
    </source>
</evidence>
<feature type="domain" description="Amino acid transporter transmembrane" evidence="7">
    <location>
        <begin position="38"/>
        <end position="106"/>
    </location>
</feature>
<feature type="transmembrane region" description="Helical" evidence="6">
    <location>
        <begin position="38"/>
        <end position="65"/>
    </location>
</feature>
<organism evidence="8 9">
    <name type="scientific">Macrostomum lignano</name>
    <dbReference type="NCBI Taxonomy" id="282301"/>
    <lineage>
        <taxon>Eukaryota</taxon>
        <taxon>Metazoa</taxon>
        <taxon>Spiralia</taxon>
        <taxon>Lophotrochozoa</taxon>
        <taxon>Platyhelminthes</taxon>
        <taxon>Rhabditophora</taxon>
        <taxon>Macrostomorpha</taxon>
        <taxon>Macrostomida</taxon>
        <taxon>Macrostomidae</taxon>
        <taxon>Macrostomum</taxon>
    </lineage>
</organism>
<dbReference type="AlphaFoldDB" id="A0A1I8FIX7"/>
<dbReference type="GO" id="GO:0016020">
    <property type="term" value="C:membrane"/>
    <property type="evidence" value="ECO:0007669"/>
    <property type="project" value="UniProtKB-SubCell"/>
</dbReference>
<proteinExistence type="predicted"/>
<feature type="transmembrane region" description="Helical" evidence="6">
    <location>
        <begin position="85"/>
        <end position="106"/>
    </location>
</feature>
<keyword evidence="4 6" id="KW-0472">Membrane</keyword>
<dbReference type="Pfam" id="PF01490">
    <property type="entry name" value="Aa_trans"/>
    <property type="match status" value="1"/>
</dbReference>
<accession>A0A1I8FIX7</accession>